<feature type="transmembrane region" description="Helical" evidence="6">
    <location>
        <begin position="287"/>
        <end position="309"/>
    </location>
</feature>
<feature type="transmembrane region" description="Helical" evidence="6">
    <location>
        <begin position="192"/>
        <end position="215"/>
    </location>
</feature>
<dbReference type="GO" id="GO:0016020">
    <property type="term" value="C:membrane"/>
    <property type="evidence" value="ECO:0007669"/>
    <property type="project" value="UniProtKB-SubCell"/>
</dbReference>
<evidence type="ECO:0000256" key="4">
    <source>
        <dbReference type="ARBA" id="ARBA00022989"/>
    </source>
</evidence>
<feature type="transmembrane region" description="Helical" evidence="6">
    <location>
        <begin position="112"/>
        <end position="136"/>
    </location>
</feature>
<dbReference type="Pfam" id="PF10320">
    <property type="entry name" value="7TM_GPCR_Srsx"/>
    <property type="match status" value="1"/>
</dbReference>
<keyword evidence="5 6" id="KW-0472">Membrane</keyword>
<feature type="transmembrane region" description="Helical" evidence="6">
    <location>
        <begin position="12"/>
        <end position="32"/>
    </location>
</feature>
<proteinExistence type="inferred from homology"/>
<dbReference type="GO" id="GO:0007606">
    <property type="term" value="P:sensory perception of chemical stimulus"/>
    <property type="evidence" value="ECO:0007669"/>
    <property type="project" value="InterPro"/>
</dbReference>
<dbReference type="Proteomes" id="UP000095282">
    <property type="component" value="Unplaced"/>
</dbReference>
<keyword evidence="7" id="KW-1185">Reference proteome</keyword>
<dbReference type="PANTHER" id="PTHR46955">
    <property type="entry name" value="PROTEIN CBG01349-RELATED"/>
    <property type="match status" value="1"/>
</dbReference>
<name>A0A1I7UGS4_9PELO</name>
<dbReference type="WBParaSite" id="Csp11.Scaffold629.g9171.t2">
    <property type="protein sequence ID" value="Csp11.Scaffold629.g9171.t2"/>
    <property type="gene ID" value="Csp11.Scaffold629.g9171"/>
</dbReference>
<accession>A0A1I7UGS4</accession>
<keyword evidence="4 6" id="KW-1133">Transmembrane helix</keyword>
<protein>
    <submittedName>
        <fullName evidence="8">G_PROTEIN_RECEP_F1_2 domain-containing protein</fullName>
    </submittedName>
</protein>
<feature type="transmembrane region" description="Helical" evidence="6">
    <location>
        <begin position="72"/>
        <end position="91"/>
    </location>
</feature>
<evidence type="ECO:0000256" key="1">
    <source>
        <dbReference type="ARBA" id="ARBA00004141"/>
    </source>
</evidence>
<reference evidence="8" key="1">
    <citation type="submission" date="2016-11" db="UniProtKB">
        <authorList>
            <consortium name="WormBaseParasite"/>
        </authorList>
    </citation>
    <scope>IDENTIFICATION</scope>
</reference>
<dbReference type="Pfam" id="PF03125">
    <property type="entry name" value="Sre"/>
    <property type="match status" value="1"/>
</dbReference>
<evidence type="ECO:0000256" key="2">
    <source>
        <dbReference type="ARBA" id="ARBA00006803"/>
    </source>
</evidence>
<comment type="similarity">
    <text evidence="2">Belongs to the nematode receptor-like protein sre family.</text>
</comment>
<feature type="transmembrane region" description="Helical" evidence="6">
    <location>
        <begin position="235"/>
        <end position="259"/>
    </location>
</feature>
<sequence>MSILAIAYLIQYLECFIGKWFMIAAQFGFFPIQGLPPNKTYLNMFTDDPSLIAKISDPEDIRYLIIGGLMVWHYQFSMISFIFSFCAERLLATVLSGYCRAVCFTAADNLRLALYLAIGDFGYALSALVHIGYLAWNWSNIYLDYNPYIIIFTNSFLPANLKVVVVISCSMALDRCLAIFLPVVYRQLSKTYFANCAMACGYCWFLFDYLFQMITAPYRRMPNCATMACFVNRTFLLYVSYSNTIAGLLIVIMSVFVFAGIRKISARKIGATSAVKTTNVFRQANRITVGILFCSLFFVTIPSLLVTGYEEVTGVSLFAELGPFYICAILVNGCTEYGGTVAENKQCGLFGGATTEFY</sequence>
<evidence type="ECO:0000256" key="5">
    <source>
        <dbReference type="ARBA" id="ARBA00023136"/>
    </source>
</evidence>
<dbReference type="InterPro" id="IPR004151">
    <property type="entry name" value="7TM_GPCR_serpentine_rcpt_Sre"/>
</dbReference>
<organism evidence="7 8">
    <name type="scientific">Caenorhabditis tropicalis</name>
    <dbReference type="NCBI Taxonomy" id="1561998"/>
    <lineage>
        <taxon>Eukaryota</taxon>
        <taxon>Metazoa</taxon>
        <taxon>Ecdysozoa</taxon>
        <taxon>Nematoda</taxon>
        <taxon>Chromadorea</taxon>
        <taxon>Rhabditida</taxon>
        <taxon>Rhabditina</taxon>
        <taxon>Rhabditomorpha</taxon>
        <taxon>Rhabditoidea</taxon>
        <taxon>Rhabditidae</taxon>
        <taxon>Peloderinae</taxon>
        <taxon>Caenorhabditis</taxon>
    </lineage>
</organism>
<dbReference type="PANTHER" id="PTHR46955:SF2">
    <property type="entry name" value="G-PROTEIN COUPLED RECEPTORS FAMILY 1 PROFILE DOMAIN-CONTAINING PROTEIN-RELATED"/>
    <property type="match status" value="1"/>
</dbReference>
<evidence type="ECO:0000256" key="6">
    <source>
        <dbReference type="SAM" id="Phobius"/>
    </source>
</evidence>
<evidence type="ECO:0000313" key="7">
    <source>
        <dbReference type="Proteomes" id="UP000095282"/>
    </source>
</evidence>
<evidence type="ECO:0000313" key="8">
    <source>
        <dbReference type="WBParaSite" id="Csp11.Scaffold629.g9171.t2"/>
    </source>
</evidence>
<dbReference type="AlphaFoldDB" id="A0A1I7UGS4"/>
<comment type="subcellular location">
    <subcellularLocation>
        <location evidence="1">Membrane</location>
        <topology evidence="1">Multi-pass membrane protein</topology>
    </subcellularLocation>
</comment>
<dbReference type="STRING" id="1561998.A0A1I7UGS4"/>
<dbReference type="Gene3D" id="1.20.1070.10">
    <property type="entry name" value="Rhodopsin 7-helix transmembrane proteins"/>
    <property type="match status" value="1"/>
</dbReference>
<keyword evidence="3 6" id="KW-0812">Transmembrane</keyword>
<dbReference type="InterPro" id="IPR052322">
    <property type="entry name" value="Mito_rRNA_Mtase_NSUN4"/>
</dbReference>
<evidence type="ECO:0000256" key="3">
    <source>
        <dbReference type="ARBA" id="ARBA00022692"/>
    </source>
</evidence>
<dbReference type="InterPro" id="IPR019424">
    <property type="entry name" value="7TM_GPCR_Srsx"/>
</dbReference>